<sequence length="359" mass="41874">METLPCPEYFAGSDFFKMIWNFPKYLFPSFLCFLVVSQSVWLTLFYESRDEWTALIILFLQLWIYISVFRSRTRIRQLTEDLYRISNMLDVHTIQRKDMLTIYIWVYCLFVACGTVFFEAAVFNSSMIAHAQHRLLNSELDPFHLKKHFIYVLNSSIALSVSINHGFFAVLLGYYCFVCCCMKKFFLHFVRKSRILIARQDYQRILEIYKELNETMIMMDNFISLPILVSVLNILATLFWLGYSFAFTPSVNNTTSIYVYMGFIQYFALLLITLPPAAAANQAAATAREMVLSLPGWFPKRYSIIKMYVRQRFMPKTALTLWKMYRIDKSLLISAIGTLISYGILVGTLGSVQNSNKET</sequence>
<evidence type="ECO:0000313" key="3">
    <source>
        <dbReference type="Proteomes" id="UP001054837"/>
    </source>
</evidence>
<evidence type="ECO:0000313" key="2">
    <source>
        <dbReference type="EMBL" id="GIY07610.1"/>
    </source>
</evidence>
<keyword evidence="1" id="KW-1133">Transmembrane helix</keyword>
<feature type="transmembrane region" description="Helical" evidence="1">
    <location>
        <begin position="102"/>
        <end position="129"/>
    </location>
</feature>
<accession>A0AAV4QHS6</accession>
<protein>
    <recommendedName>
        <fullName evidence="4">Gustatory receptor</fullName>
    </recommendedName>
</protein>
<gene>
    <name evidence="2" type="primary">AVEN_13374_1</name>
    <name evidence="2" type="ORF">CDAR_67761</name>
</gene>
<dbReference type="AlphaFoldDB" id="A0AAV4QHS6"/>
<name>A0AAV4QHS6_9ARAC</name>
<proteinExistence type="predicted"/>
<feature type="transmembrane region" description="Helical" evidence="1">
    <location>
        <begin position="331"/>
        <end position="352"/>
    </location>
</feature>
<keyword evidence="1" id="KW-0472">Membrane</keyword>
<feature type="transmembrane region" description="Helical" evidence="1">
    <location>
        <begin position="25"/>
        <end position="46"/>
    </location>
</feature>
<organism evidence="2 3">
    <name type="scientific">Caerostris darwini</name>
    <dbReference type="NCBI Taxonomy" id="1538125"/>
    <lineage>
        <taxon>Eukaryota</taxon>
        <taxon>Metazoa</taxon>
        <taxon>Ecdysozoa</taxon>
        <taxon>Arthropoda</taxon>
        <taxon>Chelicerata</taxon>
        <taxon>Arachnida</taxon>
        <taxon>Araneae</taxon>
        <taxon>Araneomorphae</taxon>
        <taxon>Entelegynae</taxon>
        <taxon>Araneoidea</taxon>
        <taxon>Araneidae</taxon>
        <taxon>Caerostris</taxon>
    </lineage>
</organism>
<feature type="transmembrane region" description="Helical" evidence="1">
    <location>
        <begin position="222"/>
        <end position="245"/>
    </location>
</feature>
<reference evidence="2 3" key="1">
    <citation type="submission" date="2021-06" db="EMBL/GenBank/DDBJ databases">
        <title>Caerostris darwini draft genome.</title>
        <authorList>
            <person name="Kono N."/>
            <person name="Arakawa K."/>
        </authorList>
    </citation>
    <scope>NUCLEOTIDE SEQUENCE [LARGE SCALE GENOMIC DNA]</scope>
</reference>
<keyword evidence="1" id="KW-0812">Transmembrane</keyword>
<feature type="transmembrane region" description="Helical" evidence="1">
    <location>
        <begin position="52"/>
        <end position="69"/>
    </location>
</feature>
<keyword evidence="3" id="KW-1185">Reference proteome</keyword>
<dbReference type="Proteomes" id="UP001054837">
    <property type="component" value="Unassembled WGS sequence"/>
</dbReference>
<dbReference type="EMBL" id="BPLQ01004367">
    <property type="protein sequence ID" value="GIY07610.1"/>
    <property type="molecule type" value="Genomic_DNA"/>
</dbReference>
<comment type="caution">
    <text evidence="2">The sequence shown here is derived from an EMBL/GenBank/DDBJ whole genome shotgun (WGS) entry which is preliminary data.</text>
</comment>
<feature type="transmembrane region" description="Helical" evidence="1">
    <location>
        <begin position="257"/>
        <end position="280"/>
    </location>
</feature>
<evidence type="ECO:0000256" key="1">
    <source>
        <dbReference type="SAM" id="Phobius"/>
    </source>
</evidence>
<feature type="transmembrane region" description="Helical" evidence="1">
    <location>
        <begin position="149"/>
        <end position="182"/>
    </location>
</feature>
<evidence type="ECO:0008006" key="4">
    <source>
        <dbReference type="Google" id="ProtNLM"/>
    </source>
</evidence>